<dbReference type="SUPFAM" id="SSF55424">
    <property type="entry name" value="FAD/NAD-linked reductases, dimerisation (C-terminal) domain"/>
    <property type="match status" value="1"/>
</dbReference>
<dbReference type="EMBL" id="DF237145">
    <property type="protein sequence ID" value="GAQ84588.1"/>
    <property type="molecule type" value="Genomic_DNA"/>
</dbReference>
<dbReference type="InterPro" id="IPR036188">
    <property type="entry name" value="FAD/NAD-bd_sf"/>
</dbReference>
<keyword evidence="6" id="KW-0520">NAD</keyword>
<keyword evidence="5" id="KW-0560">Oxidoreductase</keyword>
<keyword evidence="4" id="KW-0274">FAD</keyword>
<evidence type="ECO:0000313" key="11">
    <source>
        <dbReference type="EMBL" id="GAQ84588.1"/>
    </source>
</evidence>
<dbReference type="InterPro" id="IPR048618">
    <property type="entry name" value="MDHAR3-like_C"/>
</dbReference>
<dbReference type="SUPFAM" id="SSF51905">
    <property type="entry name" value="FAD/NAD(P)-binding domain"/>
    <property type="match status" value="2"/>
</dbReference>
<evidence type="ECO:0000256" key="1">
    <source>
        <dbReference type="ARBA" id="ARBA00001974"/>
    </source>
</evidence>
<dbReference type="Pfam" id="PF07992">
    <property type="entry name" value="Pyr_redox_2"/>
    <property type="match status" value="1"/>
</dbReference>
<evidence type="ECO:0000313" key="12">
    <source>
        <dbReference type="Proteomes" id="UP000054558"/>
    </source>
</evidence>
<feature type="domain" description="Monodehydroascorbate reductase 3-like C-terminal" evidence="10">
    <location>
        <begin position="345"/>
        <end position="431"/>
    </location>
</feature>
<feature type="domain" description="FAD/NAD(P)-binding" evidence="9">
    <location>
        <begin position="4"/>
        <end position="321"/>
    </location>
</feature>
<dbReference type="PRINTS" id="PR00368">
    <property type="entry name" value="FADPNR"/>
</dbReference>
<dbReference type="PRINTS" id="PR00411">
    <property type="entry name" value="PNDRDTASEI"/>
</dbReference>
<dbReference type="InterPro" id="IPR016156">
    <property type="entry name" value="FAD/NAD-linked_Rdtase_dimer_sf"/>
</dbReference>
<name>A0A1Y1I917_KLENI</name>
<dbReference type="EC" id="1.6.5.4" evidence="7"/>
<evidence type="ECO:0000256" key="7">
    <source>
        <dbReference type="ARBA" id="ARBA00038920"/>
    </source>
</evidence>
<evidence type="ECO:0000259" key="9">
    <source>
        <dbReference type="Pfam" id="PF07992"/>
    </source>
</evidence>
<dbReference type="PANTHER" id="PTHR43557">
    <property type="entry name" value="APOPTOSIS-INDUCING FACTOR 1"/>
    <property type="match status" value="1"/>
</dbReference>
<dbReference type="InterPro" id="IPR050446">
    <property type="entry name" value="FAD-oxidoreductase/Apoptosis"/>
</dbReference>
<evidence type="ECO:0000256" key="8">
    <source>
        <dbReference type="ARBA" id="ARBA00048948"/>
    </source>
</evidence>
<organism evidence="11 12">
    <name type="scientific">Klebsormidium nitens</name>
    <name type="common">Green alga</name>
    <name type="synonym">Ulothrix nitens</name>
    <dbReference type="NCBI Taxonomy" id="105231"/>
    <lineage>
        <taxon>Eukaryota</taxon>
        <taxon>Viridiplantae</taxon>
        <taxon>Streptophyta</taxon>
        <taxon>Klebsormidiophyceae</taxon>
        <taxon>Klebsormidiales</taxon>
        <taxon>Klebsormidiaceae</taxon>
        <taxon>Klebsormidium</taxon>
    </lineage>
</organism>
<dbReference type="Gene3D" id="3.30.390.30">
    <property type="match status" value="1"/>
</dbReference>
<comment type="catalytic activity">
    <reaction evidence="8">
        <text>2 monodehydro-L-ascorbate radical + NADH + H(+) = 2 L-ascorbate + NAD(+)</text>
        <dbReference type="Rhea" id="RHEA:14581"/>
        <dbReference type="ChEBI" id="CHEBI:15378"/>
        <dbReference type="ChEBI" id="CHEBI:38290"/>
        <dbReference type="ChEBI" id="CHEBI:57540"/>
        <dbReference type="ChEBI" id="CHEBI:57945"/>
        <dbReference type="ChEBI" id="CHEBI:59513"/>
        <dbReference type="EC" id="1.6.5.4"/>
    </reaction>
</comment>
<comment type="similarity">
    <text evidence="2">Belongs to the FAD-dependent oxidoreductase family.</text>
</comment>
<dbReference type="Gene3D" id="3.50.50.60">
    <property type="entry name" value="FAD/NAD(P)-binding domain"/>
    <property type="match status" value="2"/>
</dbReference>
<evidence type="ECO:0000256" key="6">
    <source>
        <dbReference type="ARBA" id="ARBA00023027"/>
    </source>
</evidence>
<dbReference type="InterPro" id="IPR023753">
    <property type="entry name" value="FAD/NAD-binding_dom"/>
</dbReference>
<sequence>MSSFKYVIVGGGVAGGYGAWEFTKHGLQPGELAIISKEKVAPYERPALSKGYLFPENPARLPGFHTCVGGGGPKGLPEWYKENGIELKLDTEVVKADLKSKTLTTDKGETIKYEKLIIATGAGVINLKDFKMPGADADGIYYIREEEDAAKLYEAMQKHKGAKVIVVGGGYIGCEVGAGLSLNGLDVTIVYPEPHLMPRLFTPEIASFYEGYYEAKGIKVFRGRLAAAIVQHDGQPNKIQCVRMKDGEELPADFLVVGIGARPRVGLFEGQLEMAKGGFKVDGNFKTSEPDVYAVGDVAAFPLKMKDGELTRVEHVDNARKSVMQAVQAIKAEEKGESIPEYDYLPYFYSRVFKLSWVFYGENVGDVVVWGREEAIKEGGKFGAYWVNDKKVVGAFLESGTPDDNKLMSEVARKRPSVESQEELKSGLAFAAKI</sequence>
<evidence type="ECO:0000256" key="3">
    <source>
        <dbReference type="ARBA" id="ARBA00022630"/>
    </source>
</evidence>
<evidence type="ECO:0000256" key="4">
    <source>
        <dbReference type="ARBA" id="ARBA00022827"/>
    </source>
</evidence>
<dbReference type="PANTHER" id="PTHR43557:SF5">
    <property type="entry name" value="MONODEHYDROASCORBATE REDUCTASE 1, PEROXISOMAL"/>
    <property type="match status" value="1"/>
</dbReference>
<reference evidence="11 12" key="1">
    <citation type="journal article" date="2014" name="Nat. Commun.">
        <title>Klebsormidium flaccidum genome reveals primary factors for plant terrestrial adaptation.</title>
        <authorList>
            <person name="Hori K."/>
            <person name="Maruyama F."/>
            <person name="Fujisawa T."/>
            <person name="Togashi T."/>
            <person name="Yamamoto N."/>
            <person name="Seo M."/>
            <person name="Sato S."/>
            <person name="Yamada T."/>
            <person name="Mori H."/>
            <person name="Tajima N."/>
            <person name="Moriyama T."/>
            <person name="Ikeuchi M."/>
            <person name="Watanabe M."/>
            <person name="Wada H."/>
            <person name="Kobayashi K."/>
            <person name="Saito M."/>
            <person name="Masuda T."/>
            <person name="Sasaki-Sekimoto Y."/>
            <person name="Mashiguchi K."/>
            <person name="Awai K."/>
            <person name="Shimojima M."/>
            <person name="Masuda S."/>
            <person name="Iwai M."/>
            <person name="Nobusawa T."/>
            <person name="Narise T."/>
            <person name="Kondo S."/>
            <person name="Saito H."/>
            <person name="Sato R."/>
            <person name="Murakawa M."/>
            <person name="Ihara Y."/>
            <person name="Oshima-Yamada Y."/>
            <person name="Ohtaka K."/>
            <person name="Satoh M."/>
            <person name="Sonobe K."/>
            <person name="Ishii M."/>
            <person name="Ohtani R."/>
            <person name="Kanamori-Sato M."/>
            <person name="Honoki R."/>
            <person name="Miyazaki D."/>
            <person name="Mochizuki H."/>
            <person name="Umetsu J."/>
            <person name="Higashi K."/>
            <person name="Shibata D."/>
            <person name="Kamiya Y."/>
            <person name="Sato N."/>
            <person name="Nakamura Y."/>
            <person name="Tabata S."/>
            <person name="Ida S."/>
            <person name="Kurokawa K."/>
            <person name="Ohta H."/>
        </authorList>
    </citation>
    <scope>NUCLEOTIDE SEQUENCE [LARGE SCALE GENOMIC DNA]</scope>
    <source>
        <strain evidence="11 12">NIES-2285</strain>
    </source>
</reference>
<gene>
    <name evidence="11" type="ORF">KFL_001960050</name>
</gene>
<proteinExistence type="inferred from homology"/>
<comment type="cofactor">
    <cofactor evidence="1">
        <name>FAD</name>
        <dbReference type="ChEBI" id="CHEBI:57692"/>
    </cofactor>
</comment>
<dbReference type="OrthoDB" id="432169at2759"/>
<dbReference type="STRING" id="105231.A0A1Y1I917"/>
<evidence type="ECO:0000259" key="10">
    <source>
        <dbReference type="Pfam" id="PF21791"/>
    </source>
</evidence>
<dbReference type="AlphaFoldDB" id="A0A1Y1I917"/>
<keyword evidence="12" id="KW-1185">Reference proteome</keyword>
<dbReference type="OMA" id="RRVEHWS"/>
<dbReference type="Pfam" id="PF21791">
    <property type="entry name" value="MDHAR3-like_C"/>
    <property type="match status" value="1"/>
</dbReference>
<protein>
    <recommendedName>
        <fullName evidence="7">monodehydroascorbate reductase (NADH)</fullName>
        <ecNumber evidence="7">1.6.5.4</ecNumber>
    </recommendedName>
</protein>
<evidence type="ECO:0000256" key="2">
    <source>
        <dbReference type="ARBA" id="ARBA00006442"/>
    </source>
</evidence>
<accession>A0A1Y1I917</accession>
<evidence type="ECO:0000256" key="5">
    <source>
        <dbReference type="ARBA" id="ARBA00023002"/>
    </source>
</evidence>
<dbReference type="Proteomes" id="UP000054558">
    <property type="component" value="Unassembled WGS sequence"/>
</dbReference>
<dbReference type="GO" id="GO:0016656">
    <property type="term" value="F:monodehydroascorbate reductase (NADH) activity"/>
    <property type="evidence" value="ECO:0000318"/>
    <property type="project" value="GO_Central"/>
</dbReference>
<keyword evidence="3" id="KW-0285">Flavoprotein</keyword>